<sequence length="904" mass="96426">LVLSRPPAMKLSILSAALLGGASSVFASNHQHANSTNSQDDVLPGSYIVEFEDNYDASEFYSTLGRDRVNCSHRMNMTYTLFKGTSFTLHDHESTHKDTLATIKANPKVRQIWPVRRIGLPDSKLHWTASNSSSIPKHLGSAKRGSTNDTFPPHVMTQVDKLKAEGYTGKGIKIAMVDSGVDYTNPALGGCFGPGCIISGGWDFVGNNYTGANTPEPGPDPMDCVGHGTHVAGIMAAQKNPWNFEGNAPGVTISIYKVFGCTGTVSTDILIASFNKAYEDGADIISASIGGDSGWPEDPWSVAAARIVEAGTPITMAAGNNGPSGLFFTSSASNGKGVAAVGSVQSYTSPYLAKEGNFTVGNSSVQSFGMIPGTPPLPKLTKTLFAPELYNSSIDGCVAIPDDYPDLSSHIILVRETDGIPCSTYTQAMNYIAKGALYYLVYSDAPGGADEQYVEGSGGLGVATVTLEQGTEWIKTLKSGKTITINTVNDTDASEILIWSAETVSGGYANYFTSWGPTYDVDVKPQAAAVGGRILSTWLMSQGGYAVESGTSMACPQLASIYALYMEATGIKDPKTILNAVSATANPNVFFNNSVAFDMLAPVPQQGAGLVQAYNAVHSKTQLSVSSLSFNDTDHFISNATFTIKNIGSEAITYNLGYVSAMTMYTFTNSSLFPSTYPNPIVDSWATLTFAQDKITVAPGAEEEVHLVVEPPEDVIAHLLPVYSGYITLNATNGEALSVPYMGVVGSMYKDPTILDPNWVYDSAYSDNTLTPIPNNATFTIAVPDASTPDAVTVKSIDYPAAVMQLNMGTALLRCDIIPMFETNLTIIDVFGDKTVGSLGGFPIPWSPRKYYVNGFTGMTNEGVILPAGLYKFVVRALKIFGNESNADDYETIYTNVWGIRYKS</sequence>
<dbReference type="InterPro" id="IPR023827">
    <property type="entry name" value="Peptidase_S8_Asp-AS"/>
</dbReference>
<dbReference type="Gene3D" id="2.60.40.1710">
    <property type="entry name" value="Subtilisin-like superfamily"/>
    <property type="match status" value="1"/>
</dbReference>
<dbReference type="Gene3D" id="3.40.50.200">
    <property type="entry name" value="Peptidase S8/S53 domain"/>
    <property type="match status" value="2"/>
</dbReference>
<dbReference type="GO" id="GO:0006508">
    <property type="term" value="P:proteolysis"/>
    <property type="evidence" value="ECO:0007669"/>
    <property type="project" value="UniProtKB-KW"/>
</dbReference>
<dbReference type="Proteomes" id="UP000033483">
    <property type="component" value="Unassembled WGS sequence"/>
</dbReference>
<feature type="active site" description="Charge relay system" evidence="6 7">
    <location>
        <position position="178"/>
    </location>
</feature>
<reference evidence="11 12" key="1">
    <citation type="submission" date="2015-03" db="EMBL/GenBank/DDBJ databases">
        <authorList>
            <person name="Radwan O."/>
            <person name="Al-Naeli F.A."/>
            <person name="Rendon G.A."/>
            <person name="Fields C."/>
        </authorList>
    </citation>
    <scope>NUCLEOTIDE SEQUENCE [LARGE SCALE GENOMIC DNA]</scope>
    <source>
        <strain evidence="11">CR-DP1</strain>
    </source>
</reference>
<dbReference type="PROSITE" id="PS51892">
    <property type="entry name" value="SUBTILASE"/>
    <property type="match status" value="1"/>
</dbReference>
<evidence type="ECO:0000256" key="2">
    <source>
        <dbReference type="ARBA" id="ARBA00022670"/>
    </source>
</evidence>
<dbReference type="InterPro" id="IPR050131">
    <property type="entry name" value="Peptidase_S8_subtilisin-like"/>
</dbReference>
<dbReference type="PROSITE" id="PS00137">
    <property type="entry name" value="SUBTILASE_HIS"/>
    <property type="match status" value="1"/>
</dbReference>
<evidence type="ECO:0008006" key="13">
    <source>
        <dbReference type="Google" id="ProtNLM"/>
    </source>
</evidence>
<gene>
    <name evidence="11" type="ORF">TD95_005131</name>
</gene>
<dbReference type="PRINTS" id="PR00723">
    <property type="entry name" value="SUBTILISIN"/>
</dbReference>
<evidence type="ECO:0000256" key="5">
    <source>
        <dbReference type="ARBA" id="ARBA00022825"/>
    </source>
</evidence>
<dbReference type="PANTHER" id="PTHR43806">
    <property type="entry name" value="PEPTIDASE S8"/>
    <property type="match status" value="1"/>
</dbReference>
<evidence type="ECO:0000313" key="11">
    <source>
        <dbReference type="EMBL" id="KKA28625.1"/>
    </source>
</evidence>
<feature type="domain" description="Peptidase S8/S53" evidence="9">
    <location>
        <begin position="169"/>
        <end position="586"/>
    </location>
</feature>
<keyword evidence="2 7" id="KW-0645">Protease</keyword>
<name>A0A0F4ZEK9_9PEZI</name>
<evidence type="ECO:0000259" key="9">
    <source>
        <dbReference type="Pfam" id="PF00082"/>
    </source>
</evidence>
<keyword evidence="12" id="KW-1185">Reference proteome</keyword>
<dbReference type="InterPro" id="IPR022398">
    <property type="entry name" value="Peptidase_S8_His-AS"/>
</dbReference>
<feature type="domain" description="C5a peptidase/Subtilisin-like protease SBT2-like Fn3-like" evidence="10">
    <location>
        <begin position="629"/>
        <end position="742"/>
    </location>
</feature>
<evidence type="ECO:0000256" key="8">
    <source>
        <dbReference type="SAM" id="SignalP"/>
    </source>
</evidence>
<accession>A0A0F4ZEK9</accession>
<organism evidence="11 12">
    <name type="scientific">Thielaviopsis punctulata</name>
    <dbReference type="NCBI Taxonomy" id="72032"/>
    <lineage>
        <taxon>Eukaryota</taxon>
        <taxon>Fungi</taxon>
        <taxon>Dikarya</taxon>
        <taxon>Ascomycota</taxon>
        <taxon>Pezizomycotina</taxon>
        <taxon>Sordariomycetes</taxon>
        <taxon>Hypocreomycetidae</taxon>
        <taxon>Microascales</taxon>
        <taxon>Ceratocystidaceae</taxon>
        <taxon>Thielaviopsis</taxon>
    </lineage>
</organism>
<dbReference type="SUPFAM" id="SSF52743">
    <property type="entry name" value="Subtilisin-like"/>
    <property type="match status" value="1"/>
</dbReference>
<dbReference type="GO" id="GO:0004252">
    <property type="term" value="F:serine-type endopeptidase activity"/>
    <property type="evidence" value="ECO:0007669"/>
    <property type="project" value="UniProtKB-UniRule"/>
</dbReference>
<dbReference type="InterPro" id="IPR015500">
    <property type="entry name" value="Peptidase_S8_subtilisin-rel"/>
</dbReference>
<proteinExistence type="inferred from homology"/>
<dbReference type="GO" id="GO:0016020">
    <property type="term" value="C:membrane"/>
    <property type="evidence" value="ECO:0007669"/>
    <property type="project" value="InterPro"/>
</dbReference>
<feature type="active site" description="Charge relay system" evidence="6 7">
    <location>
        <position position="552"/>
    </location>
</feature>
<keyword evidence="3 8" id="KW-0732">Signal</keyword>
<keyword evidence="5 7" id="KW-0720">Serine protease</keyword>
<dbReference type="InterPro" id="IPR010435">
    <property type="entry name" value="C5a/SBT2-like_Fn3"/>
</dbReference>
<comment type="caution">
    <text evidence="11">The sequence shown here is derived from an EMBL/GenBank/DDBJ whole genome shotgun (WGS) entry which is preliminary data.</text>
</comment>
<evidence type="ECO:0000259" key="10">
    <source>
        <dbReference type="Pfam" id="PF06280"/>
    </source>
</evidence>
<evidence type="ECO:0000256" key="7">
    <source>
        <dbReference type="PROSITE-ProRule" id="PRU01240"/>
    </source>
</evidence>
<dbReference type="Pfam" id="PF06280">
    <property type="entry name" value="fn3_5"/>
    <property type="match status" value="1"/>
</dbReference>
<protein>
    <recommendedName>
        <fullName evidence="13">Peptidase S8/S53 domain-containing protein</fullName>
    </recommendedName>
</protein>
<dbReference type="PROSITE" id="PS00136">
    <property type="entry name" value="SUBTILASE_ASP"/>
    <property type="match status" value="1"/>
</dbReference>
<comment type="similarity">
    <text evidence="1 7">Belongs to the peptidase S8 family.</text>
</comment>
<dbReference type="InterPro" id="IPR000209">
    <property type="entry name" value="Peptidase_S8/S53_dom"/>
</dbReference>
<dbReference type="EMBL" id="LAEV01001234">
    <property type="protein sequence ID" value="KKA28625.1"/>
    <property type="molecule type" value="Genomic_DNA"/>
</dbReference>
<evidence type="ECO:0000256" key="4">
    <source>
        <dbReference type="ARBA" id="ARBA00022801"/>
    </source>
</evidence>
<feature type="active site" description="Charge relay system" evidence="6 7">
    <location>
        <position position="227"/>
    </location>
</feature>
<dbReference type="OrthoDB" id="10256524at2759"/>
<dbReference type="InterPro" id="IPR036852">
    <property type="entry name" value="Peptidase_S8/S53_dom_sf"/>
</dbReference>
<dbReference type="CDD" id="cd07489">
    <property type="entry name" value="Peptidases_S8_5"/>
    <property type="match status" value="1"/>
</dbReference>
<keyword evidence="4 7" id="KW-0378">Hydrolase</keyword>
<dbReference type="PANTHER" id="PTHR43806:SF66">
    <property type="entry name" value="SERIN ENDOPEPTIDASE"/>
    <property type="match status" value="1"/>
</dbReference>
<feature type="chain" id="PRO_5002482588" description="Peptidase S8/S53 domain-containing protein" evidence="8">
    <location>
        <begin position="28"/>
        <end position="904"/>
    </location>
</feature>
<evidence type="ECO:0000313" key="12">
    <source>
        <dbReference type="Proteomes" id="UP000033483"/>
    </source>
</evidence>
<dbReference type="InterPro" id="IPR034187">
    <property type="entry name" value="Peptidases_S8_5"/>
</dbReference>
<dbReference type="AlphaFoldDB" id="A0A0F4ZEK9"/>
<feature type="non-terminal residue" evidence="11">
    <location>
        <position position="1"/>
    </location>
</feature>
<feature type="signal peptide" evidence="8">
    <location>
        <begin position="1"/>
        <end position="27"/>
    </location>
</feature>
<dbReference type="Pfam" id="PF00082">
    <property type="entry name" value="Peptidase_S8"/>
    <property type="match status" value="1"/>
</dbReference>
<evidence type="ECO:0000256" key="6">
    <source>
        <dbReference type="PIRSR" id="PIRSR615500-1"/>
    </source>
</evidence>
<evidence type="ECO:0000256" key="1">
    <source>
        <dbReference type="ARBA" id="ARBA00011073"/>
    </source>
</evidence>
<evidence type="ECO:0000256" key="3">
    <source>
        <dbReference type="ARBA" id="ARBA00022729"/>
    </source>
</evidence>